<feature type="compositionally biased region" description="Low complexity" evidence="2">
    <location>
        <begin position="763"/>
        <end position="777"/>
    </location>
</feature>
<dbReference type="Proteomes" id="UP000316079">
    <property type="component" value="Unassembled WGS sequence"/>
</dbReference>
<feature type="compositionally biased region" description="Basic and acidic residues" evidence="2">
    <location>
        <begin position="969"/>
        <end position="987"/>
    </location>
</feature>
<dbReference type="AlphaFoldDB" id="A0A553RLW6"/>
<feature type="compositionally biased region" description="Polar residues" evidence="2">
    <location>
        <begin position="240"/>
        <end position="250"/>
    </location>
</feature>
<dbReference type="GO" id="GO:0005737">
    <property type="term" value="C:cytoplasm"/>
    <property type="evidence" value="ECO:0007669"/>
    <property type="project" value="TreeGrafter"/>
</dbReference>
<organism evidence="3 4">
    <name type="scientific">Danionella cerebrum</name>
    <dbReference type="NCBI Taxonomy" id="2873325"/>
    <lineage>
        <taxon>Eukaryota</taxon>
        <taxon>Metazoa</taxon>
        <taxon>Chordata</taxon>
        <taxon>Craniata</taxon>
        <taxon>Vertebrata</taxon>
        <taxon>Euteleostomi</taxon>
        <taxon>Actinopterygii</taxon>
        <taxon>Neopterygii</taxon>
        <taxon>Teleostei</taxon>
        <taxon>Ostariophysi</taxon>
        <taxon>Cypriniformes</taxon>
        <taxon>Danionidae</taxon>
        <taxon>Danioninae</taxon>
        <taxon>Danionella</taxon>
    </lineage>
</organism>
<evidence type="ECO:0000313" key="3">
    <source>
        <dbReference type="EMBL" id="TRZ03172.1"/>
    </source>
</evidence>
<sequence length="1111" mass="127809">MYRDELDAVKERAIRADKLEGEVARYREKLHNMNFYKVKLEELNEDNQVLMESKMLLEEELQSIKSRSDKLQHLEKHNLQLEAKLHDMEEEKIADRKQLEELLERTVMLELSYQRSLEESQRLGWELDLARNPQQNSGTELKSLNQEVTEKACSRILKLEKENQSLLKALEDYKAHSPALNECIPNSKRSDENGRIDYLEWTTAVANIHNSQLIKPTQETQNQSLHSEHLDAPMKKLNEPKNQVDVNQDQKQTEDQSHMEHHKRSLEKENQRLREQVKTSLDSNMICGVLAETTLPNFTESQDKLLQQDGEDKRMLVTLQEELLDQRMKLQQKECDLEKCVYELERMRLSQETRMGDHEALKQNFEALLQKTETEKHEPCSSTERVWHRENPEATWVLLKVKDQLVEVERNVEKSTVSSQNSSLMVHNTQLQRERQSSEVEREGAIREREDLRTVNELLLRDHERLSGLHERQAAELELLSHRYSTMESSHRTLEIEHRSLEDKYNTLLQQCAQMEGLEKALREDQQKMQNEICTSRNATAECQRLRDEKDWVNQSYQKLLAENEGLRAEQKNMKCQLKTLKLEQVQLRSELFELEEQDQQLEMVIFKLTNRCELLTQLKGNLEEENRHLLDQIQSVMQQNQSLLDQTMENKDLFHMEQRQYIDKLNELRRQKEKLEEKIMDQYKFYEPSPPRRRGNWIMLKLRKLMKTRAREQEQIPSSDPQLNSGSSEGLDELKCHDNASFMSTLGSEESTSNSFNGDTQSPKSSSRKYPPSSMKWSEGHHVCQETIETGGKPILPKYKTEKKCSARSPSWIRKAKYRCNSLRKAPLLIRKLRKACSPIMIDLQLSEGCVDGISSQPEDQPEEQLTEKANLISQIHSTSSCHHCSPVNIPSIVNNEASLIGKSSRAPSASSGEFSVSLENEAWSSDSSPLPDTSLPHLQQFNDSPSTQTNHDEPKQGCFRIGVQRTSSDRSTGEDHSPSKLDKVSVRLCKTQSMHSTESDSKPAADTQAKSSSVSGCLNCFATSMRSPKKGQAASTLPRASWVISTSEGNSRRASVLSNVSGKSVGSNSSKTCLDAQPDSGDGVSREGRVLEDDEHQPELLFDSEFTLD</sequence>
<dbReference type="GO" id="GO:0008017">
    <property type="term" value="F:microtubule binding"/>
    <property type="evidence" value="ECO:0007669"/>
    <property type="project" value="TreeGrafter"/>
</dbReference>
<evidence type="ECO:0000313" key="4">
    <source>
        <dbReference type="Proteomes" id="UP000316079"/>
    </source>
</evidence>
<evidence type="ECO:0000256" key="2">
    <source>
        <dbReference type="SAM" id="MobiDB-lite"/>
    </source>
</evidence>
<feature type="region of interest" description="Disordered" evidence="2">
    <location>
        <begin position="710"/>
        <end position="733"/>
    </location>
</feature>
<name>A0A553RLW6_9TELE</name>
<dbReference type="EMBL" id="SRMA01014945">
    <property type="protein sequence ID" value="TRZ03172.1"/>
    <property type="molecule type" value="Genomic_DNA"/>
</dbReference>
<dbReference type="GO" id="GO:0030705">
    <property type="term" value="P:cytoskeleton-dependent intracellular transport"/>
    <property type="evidence" value="ECO:0007669"/>
    <property type="project" value="TreeGrafter"/>
</dbReference>
<feature type="region of interest" description="Disordered" evidence="2">
    <location>
        <begin position="1048"/>
        <end position="1111"/>
    </location>
</feature>
<proteinExistence type="predicted"/>
<dbReference type="GO" id="GO:0005813">
    <property type="term" value="C:centrosome"/>
    <property type="evidence" value="ECO:0007669"/>
    <property type="project" value="TreeGrafter"/>
</dbReference>
<feature type="coiled-coil region" evidence="1">
    <location>
        <begin position="316"/>
        <end position="375"/>
    </location>
</feature>
<feature type="region of interest" description="Disordered" evidence="2">
    <location>
        <begin position="237"/>
        <end position="269"/>
    </location>
</feature>
<feature type="region of interest" description="Disordered" evidence="2">
    <location>
        <begin position="747"/>
        <end position="779"/>
    </location>
</feature>
<gene>
    <name evidence="3" type="ORF">DNTS_026109</name>
</gene>
<feature type="coiled-coil region" evidence="1">
    <location>
        <begin position="491"/>
        <end position="686"/>
    </location>
</feature>
<feature type="region of interest" description="Disordered" evidence="2">
    <location>
        <begin position="922"/>
        <end position="988"/>
    </location>
</feature>
<dbReference type="PANTHER" id="PTHR18947:SF30">
    <property type="entry name" value="GIRDIN"/>
    <property type="match status" value="1"/>
</dbReference>
<feature type="compositionally biased region" description="Polar residues" evidence="2">
    <location>
        <begin position="939"/>
        <end position="951"/>
    </location>
</feature>
<feature type="compositionally biased region" description="Polar residues" evidence="2">
    <location>
        <begin position="747"/>
        <end position="762"/>
    </location>
</feature>
<accession>A0A553RLW6</accession>
<feature type="compositionally biased region" description="Low complexity" evidence="2">
    <location>
        <begin position="926"/>
        <end position="938"/>
    </location>
</feature>
<protein>
    <submittedName>
        <fullName evidence="3">Uncharacterized protein</fullName>
    </submittedName>
</protein>
<dbReference type="GO" id="GO:0051959">
    <property type="term" value="F:dynein light intermediate chain binding"/>
    <property type="evidence" value="ECO:0007669"/>
    <property type="project" value="TreeGrafter"/>
</dbReference>
<feature type="compositionally biased region" description="Polar residues" evidence="2">
    <location>
        <begin position="716"/>
        <end position="729"/>
    </location>
</feature>
<dbReference type="GO" id="GO:0031122">
    <property type="term" value="P:cytoplasmic microtubule organization"/>
    <property type="evidence" value="ECO:0007669"/>
    <property type="project" value="TreeGrafter"/>
</dbReference>
<dbReference type="PANTHER" id="PTHR18947">
    <property type="entry name" value="HOOK PROTEINS"/>
    <property type="match status" value="1"/>
</dbReference>
<feature type="non-terminal residue" evidence="3">
    <location>
        <position position="1111"/>
    </location>
</feature>
<comment type="caution">
    <text evidence="3">The sequence shown here is derived from an EMBL/GenBank/DDBJ whole genome shotgun (WGS) entry which is preliminary data.</text>
</comment>
<keyword evidence="4" id="KW-1185">Reference proteome</keyword>
<reference evidence="3 4" key="1">
    <citation type="journal article" date="2019" name="Sci. Data">
        <title>Hybrid genome assembly and annotation of Danionella translucida.</title>
        <authorList>
            <person name="Kadobianskyi M."/>
            <person name="Schulze L."/>
            <person name="Schuelke M."/>
            <person name="Judkewitz B."/>
        </authorList>
    </citation>
    <scope>NUCLEOTIDE SEQUENCE [LARGE SCALE GENOMIC DNA]</scope>
    <source>
        <strain evidence="3 4">Bolton</strain>
    </source>
</reference>
<keyword evidence="1" id="KW-0175">Coiled coil</keyword>
<feature type="compositionally biased region" description="Low complexity" evidence="2">
    <location>
        <begin position="1060"/>
        <end position="1073"/>
    </location>
</feature>
<dbReference type="OrthoDB" id="10254988at2759"/>
<feature type="compositionally biased region" description="Polar residues" evidence="2">
    <location>
        <begin position="1048"/>
        <end position="1059"/>
    </location>
</feature>
<evidence type="ECO:0000256" key="1">
    <source>
        <dbReference type="SAM" id="Coils"/>
    </source>
</evidence>
<feature type="coiled-coil region" evidence="1">
    <location>
        <begin position="9"/>
        <end position="105"/>
    </location>
</feature>